<feature type="region of interest" description="Disordered" evidence="4">
    <location>
        <begin position="186"/>
        <end position="217"/>
    </location>
</feature>
<dbReference type="FunFam" id="3.40.80.10:FF:000001">
    <property type="entry name" value="Peptidoglycan recognition protein 1"/>
    <property type="match status" value="1"/>
</dbReference>
<dbReference type="EMBL" id="GFDL01007665">
    <property type="protein sequence ID" value="JAV27380.1"/>
    <property type="molecule type" value="Transcribed_RNA"/>
</dbReference>
<dbReference type="PANTHER" id="PTHR11022">
    <property type="entry name" value="PEPTIDOGLYCAN RECOGNITION PROTEIN"/>
    <property type="match status" value="1"/>
</dbReference>
<dbReference type="GO" id="GO:0009253">
    <property type="term" value="P:peptidoglycan catabolic process"/>
    <property type="evidence" value="ECO:0007669"/>
    <property type="project" value="InterPro"/>
</dbReference>
<feature type="domain" description="Peptidoglycan recognition protein family" evidence="7">
    <location>
        <begin position="297"/>
        <end position="442"/>
    </location>
</feature>
<accession>A0A1Q3FIG8</accession>
<dbReference type="Pfam" id="PF01510">
    <property type="entry name" value="Amidase_2"/>
    <property type="match status" value="1"/>
</dbReference>
<evidence type="ECO:0000256" key="3">
    <source>
        <dbReference type="ARBA" id="ARBA00022859"/>
    </source>
</evidence>
<dbReference type="GO" id="GO:0008745">
    <property type="term" value="F:N-acetylmuramoyl-L-alanine amidase activity"/>
    <property type="evidence" value="ECO:0007669"/>
    <property type="project" value="InterPro"/>
</dbReference>
<keyword evidence="5" id="KW-1133">Transmembrane helix</keyword>
<evidence type="ECO:0000256" key="1">
    <source>
        <dbReference type="ARBA" id="ARBA00007553"/>
    </source>
</evidence>
<sequence length="485" mass="52062">MAKAKSQIIAHPSPPLTPNNGTSTGAESGPSASLAGPDTSPGATLGTRPDLDKVDNTSSHNISISSITEDEDGNPVSGHGHDGDGSSAFDSSDSDSDSDLCDNEQIKKAIERIPNSLQPGSQMVRLPTAGPETSITTATTLQERPNIGSIAVQNSSDITFGNKTYIKGQVVIKNIYHDRKTSNGVGGGVVNEGYRETDGEAGLPSQKKKDLSSPPAASPLSWQASLKSIIRDKPLLSVIVLVALMFIVVTIAIVVYVTTSAGKPRLRPHYGDGDDDRAYVPPDTGIADDFLPDAKPLRIVTRNEWLAQPPREKLDDLKLPVHKVIIAHTATEECTTQSQCVAMTSRIQGFHMAQDSKNFDDIGYNFLVGADGNAYEGRGWNKQGAHTKGFNKDSICIAFIGTFTDVEAPVTQLSAARQLMALGVELGKVDEHYRLFGHRQLAPFESPGRKLYEVIKTWPHWSSELGPSHWEDEVTVAVNSSSKNG</sequence>
<feature type="region of interest" description="Disordered" evidence="4">
    <location>
        <begin position="1"/>
        <end position="100"/>
    </location>
</feature>
<dbReference type="InterPro" id="IPR015510">
    <property type="entry name" value="PGRP"/>
</dbReference>
<feature type="domain" description="N-acetylmuramoyl-L-alanine amidase" evidence="6">
    <location>
        <begin position="309"/>
        <end position="448"/>
    </location>
</feature>
<feature type="transmembrane region" description="Helical" evidence="5">
    <location>
        <begin position="235"/>
        <end position="257"/>
    </location>
</feature>
<dbReference type="PANTHER" id="PTHR11022:SF41">
    <property type="entry name" value="PEPTIDOGLYCAN-RECOGNITION PROTEIN LC-RELATED"/>
    <property type="match status" value="1"/>
</dbReference>
<dbReference type="InterPro" id="IPR006619">
    <property type="entry name" value="PGRP_domain_met/bac"/>
</dbReference>
<dbReference type="AlphaFoldDB" id="A0A1Q3FIG8"/>
<dbReference type="SMART" id="SM00701">
    <property type="entry name" value="PGRP"/>
    <property type="match status" value="1"/>
</dbReference>
<keyword evidence="2" id="KW-0399">Innate immunity</keyword>
<evidence type="ECO:0000259" key="6">
    <source>
        <dbReference type="SMART" id="SM00644"/>
    </source>
</evidence>
<feature type="compositionally biased region" description="Low complexity" evidence="4">
    <location>
        <begin position="56"/>
        <end position="67"/>
    </location>
</feature>
<reference evidence="8" key="1">
    <citation type="submission" date="2017-01" db="EMBL/GenBank/DDBJ databases">
        <title>A deep insight into the sialotranscriptome of adult male and female Cluex tarsalis mosquitoes.</title>
        <authorList>
            <person name="Ribeiro J.M."/>
            <person name="Moreira F."/>
            <person name="Bernard K.A."/>
            <person name="Calvo E."/>
        </authorList>
    </citation>
    <scope>NUCLEOTIDE SEQUENCE</scope>
    <source>
        <strain evidence="8">Kern County</strain>
        <tissue evidence="8">Salivary glands</tissue>
    </source>
</reference>
<dbReference type="GO" id="GO:0045087">
    <property type="term" value="P:innate immune response"/>
    <property type="evidence" value="ECO:0007669"/>
    <property type="project" value="UniProtKB-KW"/>
</dbReference>
<dbReference type="Gene3D" id="3.40.80.10">
    <property type="entry name" value="Peptidoglycan recognition protein-like"/>
    <property type="match status" value="1"/>
</dbReference>
<evidence type="ECO:0000313" key="8">
    <source>
        <dbReference type="EMBL" id="JAV27380.1"/>
    </source>
</evidence>
<dbReference type="GO" id="GO:0008270">
    <property type="term" value="F:zinc ion binding"/>
    <property type="evidence" value="ECO:0007669"/>
    <property type="project" value="InterPro"/>
</dbReference>
<dbReference type="CDD" id="cd06583">
    <property type="entry name" value="PGRP"/>
    <property type="match status" value="1"/>
</dbReference>
<dbReference type="InterPro" id="IPR002502">
    <property type="entry name" value="Amidase_domain"/>
</dbReference>
<keyword evidence="5" id="KW-0472">Membrane</keyword>
<evidence type="ECO:0000256" key="2">
    <source>
        <dbReference type="ARBA" id="ARBA00022588"/>
    </source>
</evidence>
<dbReference type="InterPro" id="IPR036505">
    <property type="entry name" value="Amidase/PGRP_sf"/>
</dbReference>
<name>A0A1Q3FIG8_CULTA</name>
<dbReference type="SUPFAM" id="SSF55846">
    <property type="entry name" value="N-acetylmuramoyl-L-alanine amidase-like"/>
    <property type="match status" value="1"/>
</dbReference>
<comment type="similarity">
    <text evidence="1">Belongs to the N-acetylmuramoyl-L-alanine amidase 2 family.</text>
</comment>
<evidence type="ECO:0000256" key="4">
    <source>
        <dbReference type="SAM" id="MobiDB-lite"/>
    </source>
</evidence>
<keyword evidence="3" id="KW-0391">Immunity</keyword>
<protein>
    <submittedName>
        <fullName evidence="8">Putative peptidoglycan recognition protein-lc</fullName>
    </submittedName>
</protein>
<dbReference type="SMART" id="SM00644">
    <property type="entry name" value="Ami_2"/>
    <property type="match status" value="1"/>
</dbReference>
<organism evidence="8">
    <name type="scientific">Culex tarsalis</name>
    <name type="common">Encephalitis mosquito</name>
    <dbReference type="NCBI Taxonomy" id="7177"/>
    <lineage>
        <taxon>Eukaryota</taxon>
        <taxon>Metazoa</taxon>
        <taxon>Ecdysozoa</taxon>
        <taxon>Arthropoda</taxon>
        <taxon>Hexapoda</taxon>
        <taxon>Insecta</taxon>
        <taxon>Pterygota</taxon>
        <taxon>Neoptera</taxon>
        <taxon>Endopterygota</taxon>
        <taxon>Diptera</taxon>
        <taxon>Nematocera</taxon>
        <taxon>Culicoidea</taxon>
        <taxon>Culicidae</taxon>
        <taxon>Culicinae</taxon>
        <taxon>Culicini</taxon>
        <taxon>Culex</taxon>
        <taxon>Culex</taxon>
    </lineage>
</organism>
<evidence type="ECO:0000259" key="7">
    <source>
        <dbReference type="SMART" id="SM00701"/>
    </source>
</evidence>
<evidence type="ECO:0000256" key="5">
    <source>
        <dbReference type="SAM" id="Phobius"/>
    </source>
</evidence>
<keyword evidence="5" id="KW-0812">Transmembrane</keyword>
<proteinExistence type="inferred from homology"/>